<organism evidence="3 4">
    <name type="scientific">Paenibacillus odorifer</name>
    <dbReference type="NCBI Taxonomy" id="189426"/>
    <lineage>
        <taxon>Bacteria</taxon>
        <taxon>Bacillati</taxon>
        <taxon>Bacillota</taxon>
        <taxon>Bacilli</taxon>
        <taxon>Bacillales</taxon>
        <taxon>Paenibacillaceae</taxon>
        <taxon>Paenibacillus</taxon>
    </lineage>
</organism>
<keyword evidence="1" id="KW-0677">Repeat</keyword>
<dbReference type="PANTHER" id="PTHR32305:SF15">
    <property type="entry name" value="PROTEIN RHSA-RELATED"/>
    <property type="match status" value="1"/>
</dbReference>
<dbReference type="InterPro" id="IPR006530">
    <property type="entry name" value="YD"/>
</dbReference>
<dbReference type="RefSeq" id="WP_076179541.1">
    <property type="nucleotide sequence ID" value="NZ_MKQP01000040.1"/>
</dbReference>
<accession>A0A1R0X274</accession>
<dbReference type="NCBIfam" id="TIGR01643">
    <property type="entry name" value="YD_repeat_2x"/>
    <property type="match status" value="2"/>
</dbReference>
<dbReference type="InterPro" id="IPR056823">
    <property type="entry name" value="TEN-like_YD-shell"/>
</dbReference>
<dbReference type="InterPro" id="IPR022385">
    <property type="entry name" value="Rhs_assc_core"/>
</dbReference>
<name>A0A1R0X274_9BACL</name>
<evidence type="ECO:0000313" key="4">
    <source>
        <dbReference type="Proteomes" id="UP000187465"/>
    </source>
</evidence>
<proteinExistence type="predicted"/>
<dbReference type="NCBIfam" id="TIGR03696">
    <property type="entry name" value="Rhs_assc_core"/>
    <property type="match status" value="1"/>
</dbReference>
<sequence length="1827" mass="206711">MRNNPVIQRLLIIILCIIVLLPNYQINVAAGNQVNTISDSTELTSLSDENTEQNNTEFTIPAPKDIVSAASAVYDSQIPKELAEIKALSIQRKTLKGYRQDLTFTPNRVDDLKKEEIEKLVLAGASIVDVYWINLIVKESTLSPMDILEFKKNGEKPWEDIEIQIRNNVFDLPSSVEDTVYQDALATEFSLNPLTVTDDVYDKTILKGQLEKKSGNQLITSFDSIVNSVFYGLATQQQINQTNKQQYSDRNASSELIDPASGSLTWRENEISLPGRDGLDLNIGLMYNSNQSFSYMRDYESYGQIKKYNYLISRYDLGMGWSFQFPSVQLADGYIYYHDGQGAVYRVDFNGSDSLSNYTHLVGYQGKDMQFIQDNGTFSNGLTSSAYYLQYSDKKREYFASDGRLLGIVDRFGNTIKFEHIDRLTYDGQTNKVISAITDSLGRIVTFNYESNLNTTDTFYGEKIVIRVLNTNGTEAQKVTLTKMRSANTFNGTPDGYAPYLWKITDQISKETWFEYDSVTAKFHYDQKEPSTGFNSYYRLKGVHYPISTTNYQYELVTRNLGVYGFGEEFRIKSRNDILKTTYNQVNYTYLGDYTGYSTYSDPNNLPETYGFSSTSTVQSTSASNGLSTTTHFNGLQQNIATITQAPNGERKEARNKAFHSLFKYLPTRTTSANFAVGDNDSTANTLYSDITYTDWGAVQSQTQPLTLSQINDSNTKSKYTTSLDYEPNYHFIKSKSWYQNDSTYVTENYEYYDNGRIKSYTNPKTEITNYTYESVPGDAGKISKIIEEKSIENGLVSRATTVYGPESNYAYPTEITNNFTNISTSGQATPSFIQKKMIYDMSSGALKEETDIDGKSTKYTYDLLGRVKTISYPTITNLNGEKYDVEDQYNYKNDMFNSLFDSENQWVFMLQINSKRKYTQKSNGAITYLSNQNQYYDGLGLLRLEETVDTGAKTEYHVDDLARAIYVKDPVENVTTAKYNAWGQQNEVEDTYGNLYISEYNLNLRKETKYTVAASGVETYRRTNGDILKSSYLEQNYDQWGQLLSNVTYKDWPNKEVPSKISEEYSYDIVGNVLTYTDPNNNKNNEGVTTKYTYDKLNRLNSVKDSMNQITRYQYDRSGQVINTTMQNGINGPVVTLKSKANNELGLLYNKKDAASLSENQSYNQLGLLAQKTDRNGTVFNYQYDGRNQVVNSLLTGTGGNTQQNKSIFGSSGIKNDTNELYLNGTKVSLQTETIDNLKRVTTLLSSNTADYSASTAYAYDKANRTTRLTGTQSGIGSFYVNYQYSKQRLNNVQTNGSSTLNTAATVNATYEYFPTGQVKTITYPTLADGTVLKTEYTYNSLNQLWTMKNSKGTQVLSSYTYLYDRNGNITTVTETLIDDTTKTRIYAYDKLNRIYSITRPNGGGTTTYAYDLQGNRQIVSDTSSISSEYADTSYTYDLNNTLTGVTKNNTPISISYLPNGLRYQKTSGNLKTQYNYNGNREVISETKSNGQRANYVRGDRLLVKKDVTTTTTKDYYYLYNGHGDVVQILDTNGNVVNSYSYDAWGNITNQKEGISNPFKYAGEIYDEETGLYYLRARYYDPTIGRFLNEDTYEGQNDNPLSLNLYAYVHNNPLTNVDPTGNYCVSSNGKYAHEGRCSNSSSIYKGLDEDWKGAPIITNGVLNTYIDVSGPFKPEKMNYWSWEQKQNQIANERQKKIDEMYANTTQIQQPYLLQAMLGQGMFPNDPKALQGLYRDIENKNISLWNKGSFDTDADSLINHFIKHGKEVGATNAASYYNKAEGFAQNLRRSTTSPVEGAVEGVVRYKKNGKYIDLAPDGTIISFGATK</sequence>
<dbReference type="EMBL" id="MKQP01000040">
    <property type="protein sequence ID" value="OMD26777.1"/>
    <property type="molecule type" value="Genomic_DNA"/>
</dbReference>
<evidence type="ECO:0000256" key="1">
    <source>
        <dbReference type="ARBA" id="ARBA00022737"/>
    </source>
</evidence>
<dbReference type="Proteomes" id="UP000187465">
    <property type="component" value="Unassembled WGS sequence"/>
</dbReference>
<comment type="caution">
    <text evidence="3">The sequence shown here is derived from an EMBL/GenBank/DDBJ whole genome shotgun (WGS) entry which is preliminary data.</text>
</comment>
<protein>
    <recommendedName>
        <fullName evidence="2">Teneurin-like YD-shell domain-containing protein</fullName>
    </recommendedName>
</protein>
<evidence type="ECO:0000313" key="3">
    <source>
        <dbReference type="EMBL" id="OMD26777.1"/>
    </source>
</evidence>
<dbReference type="InterPro" id="IPR050708">
    <property type="entry name" value="T6SS_VgrG/RHS"/>
</dbReference>
<evidence type="ECO:0000259" key="2">
    <source>
        <dbReference type="Pfam" id="PF25023"/>
    </source>
</evidence>
<dbReference type="Pfam" id="PF25023">
    <property type="entry name" value="TEN_YD-shell"/>
    <property type="match status" value="1"/>
</dbReference>
<feature type="domain" description="Teneurin-like YD-shell" evidence="2">
    <location>
        <begin position="1239"/>
        <end position="1614"/>
    </location>
</feature>
<dbReference type="InterPro" id="IPR031325">
    <property type="entry name" value="RHS_repeat"/>
</dbReference>
<dbReference type="PANTHER" id="PTHR32305">
    <property type="match status" value="1"/>
</dbReference>
<dbReference type="Gene3D" id="2.180.10.10">
    <property type="entry name" value="RHS repeat-associated core"/>
    <property type="match status" value="2"/>
</dbReference>
<reference evidence="3 4" key="1">
    <citation type="submission" date="2016-10" db="EMBL/GenBank/DDBJ databases">
        <title>Paenibacillus species isolates.</title>
        <authorList>
            <person name="Beno S.M."/>
        </authorList>
    </citation>
    <scope>NUCLEOTIDE SEQUENCE [LARGE SCALE GENOMIC DNA]</scope>
    <source>
        <strain evidence="3 4">FSL H7-0604</strain>
    </source>
</reference>
<gene>
    <name evidence="3" type="ORF">BJP51_26665</name>
</gene>
<dbReference type="Pfam" id="PF05593">
    <property type="entry name" value="RHS_repeat"/>
    <property type="match status" value="1"/>
</dbReference>